<keyword evidence="5" id="KW-0496">Mitochondrion</keyword>
<evidence type="ECO:0000256" key="6">
    <source>
        <dbReference type="RuleBase" id="RU368087"/>
    </source>
</evidence>
<evidence type="ECO:0000256" key="5">
    <source>
        <dbReference type="ARBA" id="ARBA00023128"/>
    </source>
</evidence>
<dbReference type="PANTHER" id="PTHR48417">
    <property type="entry name" value="ATP SYNTHASE F1 SUBUNIT EPSILON"/>
    <property type="match status" value="1"/>
</dbReference>
<dbReference type="Proteomes" id="UP001271007">
    <property type="component" value="Unassembled WGS sequence"/>
</dbReference>
<evidence type="ECO:0000256" key="2">
    <source>
        <dbReference type="ARBA" id="ARBA00010901"/>
    </source>
</evidence>
<feature type="region of interest" description="Disordered" evidence="7">
    <location>
        <begin position="77"/>
        <end position="96"/>
    </location>
</feature>
<feature type="region of interest" description="Disordered" evidence="7">
    <location>
        <begin position="28"/>
        <end position="52"/>
    </location>
</feature>
<keyword evidence="9" id="KW-1185">Reference proteome</keyword>
<evidence type="ECO:0000256" key="3">
    <source>
        <dbReference type="ARBA" id="ARBA00022946"/>
    </source>
</evidence>
<dbReference type="AlphaFoldDB" id="A0AAJ0DF08"/>
<keyword evidence="3" id="KW-0809">Transit peptide</keyword>
<reference evidence="8" key="1">
    <citation type="submission" date="2023-04" db="EMBL/GenBank/DDBJ databases">
        <title>Black Yeasts Isolated from many extreme environments.</title>
        <authorList>
            <person name="Coleine C."/>
            <person name="Stajich J.E."/>
            <person name="Selbmann L."/>
        </authorList>
    </citation>
    <scope>NUCLEOTIDE SEQUENCE</scope>
    <source>
        <strain evidence="8">CCFEE 5312</strain>
    </source>
</reference>
<evidence type="ECO:0000256" key="1">
    <source>
        <dbReference type="ARBA" id="ARBA00004173"/>
    </source>
</evidence>
<proteinExistence type="inferred from homology"/>
<dbReference type="PANTHER" id="PTHR48417:SF1">
    <property type="entry name" value="ATP SYNTHASE F1 SUBUNIT EPSILON"/>
    <property type="match status" value="1"/>
</dbReference>
<comment type="caution">
    <text evidence="8">The sequence shown here is derived from an EMBL/GenBank/DDBJ whole genome shotgun (WGS) entry which is preliminary data.</text>
</comment>
<organism evidence="8 9">
    <name type="scientific">Extremus antarcticus</name>
    <dbReference type="NCBI Taxonomy" id="702011"/>
    <lineage>
        <taxon>Eukaryota</taxon>
        <taxon>Fungi</taxon>
        <taxon>Dikarya</taxon>
        <taxon>Ascomycota</taxon>
        <taxon>Pezizomycotina</taxon>
        <taxon>Dothideomycetes</taxon>
        <taxon>Dothideomycetidae</taxon>
        <taxon>Mycosphaerellales</taxon>
        <taxon>Extremaceae</taxon>
        <taxon>Extremus</taxon>
    </lineage>
</organism>
<keyword evidence="4" id="KW-0175">Coiled coil</keyword>
<dbReference type="GO" id="GO:0042030">
    <property type="term" value="F:ATPase inhibitor activity"/>
    <property type="evidence" value="ECO:0007669"/>
    <property type="project" value="InterPro"/>
</dbReference>
<evidence type="ECO:0000256" key="4">
    <source>
        <dbReference type="ARBA" id="ARBA00023054"/>
    </source>
</evidence>
<evidence type="ECO:0000313" key="9">
    <source>
        <dbReference type="Proteomes" id="UP001271007"/>
    </source>
</evidence>
<accession>A0AAJ0DF08</accession>
<dbReference type="Gene3D" id="1.20.5.500">
    <property type="entry name" value="Single helix bin"/>
    <property type="match status" value="1"/>
</dbReference>
<dbReference type="InterPro" id="IPR007648">
    <property type="entry name" value="ATPase_inhibitor_mt"/>
</dbReference>
<dbReference type="Pfam" id="PF04568">
    <property type="entry name" value="IATP"/>
    <property type="match status" value="1"/>
</dbReference>
<evidence type="ECO:0000313" key="8">
    <source>
        <dbReference type="EMBL" id="KAK3052758.1"/>
    </source>
</evidence>
<comment type="similarity">
    <text evidence="2 6">Belongs to the ATPase inhibitor family.</text>
</comment>
<dbReference type="EMBL" id="JAWDJX010000019">
    <property type="protein sequence ID" value="KAK3052758.1"/>
    <property type="molecule type" value="Genomic_DNA"/>
</dbReference>
<comment type="subcellular location">
    <subcellularLocation>
        <location evidence="1">Mitochondrion</location>
    </subcellularLocation>
</comment>
<protein>
    <recommendedName>
        <fullName evidence="6">ATPase inhibitor, mitochondrial</fullName>
    </recommendedName>
</protein>
<comment type="function">
    <text evidence="6">Inhibits the enzyme activity of ATPase.</text>
</comment>
<gene>
    <name evidence="8" type="primary">INH1</name>
    <name evidence="8" type="ORF">LTR09_006241</name>
</gene>
<name>A0AAJ0DF08_9PEZI</name>
<evidence type="ECO:0000256" key="7">
    <source>
        <dbReference type="SAM" id="MobiDB-lite"/>
    </source>
</evidence>
<dbReference type="SUPFAM" id="SSF64602">
    <property type="entry name" value="F1 ATPase inhibitor, IF1, C-terminal domain"/>
    <property type="match status" value="1"/>
</dbReference>
<dbReference type="GO" id="GO:0005739">
    <property type="term" value="C:mitochondrion"/>
    <property type="evidence" value="ECO:0007669"/>
    <property type="project" value="UniProtKB-SubCell"/>
</dbReference>
<sequence length="96" mass="10727">MSLLRLTRALPRTPFATIRTFTTSILRKAEGDTGAPRSGGAAQGDAWTKREQASEDYYVRQQEREKLEALKKKIADKEAEVAKDREEMEKLGKGSG</sequence>